<reference evidence="2 3" key="1">
    <citation type="submission" date="2023-02" db="EMBL/GenBank/DDBJ databases">
        <title>Study of novel species of the Microbacterium genus.</title>
        <authorList>
            <person name="Arroyo-Herrera I."/>
            <person name="Roman-Ponce B."/>
            <person name="Vasquez-Murrieta M.S."/>
        </authorList>
    </citation>
    <scope>NUCLEOTIDE SEQUENCE [LARGE SCALE GENOMIC DNA]</scope>
    <source>
        <strain evidence="2 3">NE1TT3</strain>
    </source>
</reference>
<gene>
    <name evidence="2" type="ORF">PUW80_12200</name>
</gene>
<dbReference type="InterPro" id="IPR049978">
    <property type="entry name" value="SCO6880-like"/>
</dbReference>
<proteinExistence type="predicted"/>
<sequence>MTTAAERDIARPAHLPPRSSQGVVLGLDMWQVITLIVAAAVVLIATQAAGPAGLLYAAPLYLPLGVGAVIRRRGMSLPRWGAVLMIKKMRDAVGANKETFAPEGAPRPVGTLRLPGRLASVQIWDVDDMAAVYDPHGKTVTVMAELEVPGFLMKDVYERYELADRWGMVLASFTQRPGVKRVTMQERTFPGSIRVAREYFEQHPAPSAHPDALARYNDVMNRSEGFAVAHRNYLTLTYDLSKLSAQLKALGGGKDAIMRLAAVEAGNVAHALAGAEVEVRRWLRSRDVAALARTAFDPASIPVIENRTGELAGVDPVGIGPTYFEEPRENNAIVRTDSGVHTTLWIHEWPRAAAPVGFVNDLVFARHPVDGTAISHIFTAVLTPNPVAAALKRIRQEKKSWRANEKMRARRGDGGNAVDDADLRALEEQEIGLVQGHGEYSYGGYLTITAATETDLEQAVAGARNALSRAGMEAQILYAQQGQALLVNALPIGLGLK</sequence>
<keyword evidence="1" id="KW-1133">Transmembrane helix</keyword>
<feature type="transmembrane region" description="Helical" evidence="1">
    <location>
        <begin position="23"/>
        <end position="46"/>
    </location>
</feature>
<keyword evidence="3" id="KW-1185">Reference proteome</keyword>
<name>A0ABT5SMV0_9MICO</name>
<dbReference type="RefSeq" id="WP_274264791.1">
    <property type="nucleotide sequence ID" value="NZ_JAQZCI010000003.1"/>
</dbReference>
<dbReference type="EMBL" id="JAQZCI010000003">
    <property type="protein sequence ID" value="MDD7963108.1"/>
    <property type="molecule type" value="Genomic_DNA"/>
</dbReference>
<accession>A0ABT5SMV0</accession>
<organism evidence="2 3">
    <name type="scientific">Microbacterium thalli</name>
    <dbReference type="NCBI Taxonomy" id="3027921"/>
    <lineage>
        <taxon>Bacteria</taxon>
        <taxon>Bacillati</taxon>
        <taxon>Actinomycetota</taxon>
        <taxon>Actinomycetes</taxon>
        <taxon>Micrococcales</taxon>
        <taxon>Microbacteriaceae</taxon>
        <taxon>Microbacterium</taxon>
    </lineage>
</organism>
<dbReference type="NCBIfam" id="NF042935">
    <property type="entry name" value="SCO6880_fam"/>
    <property type="match status" value="1"/>
</dbReference>
<evidence type="ECO:0000256" key="1">
    <source>
        <dbReference type="SAM" id="Phobius"/>
    </source>
</evidence>
<evidence type="ECO:0000313" key="2">
    <source>
        <dbReference type="EMBL" id="MDD7963108.1"/>
    </source>
</evidence>
<dbReference type="Proteomes" id="UP001218170">
    <property type="component" value="Unassembled WGS sequence"/>
</dbReference>
<keyword evidence="1" id="KW-0812">Transmembrane</keyword>
<feature type="transmembrane region" description="Helical" evidence="1">
    <location>
        <begin position="52"/>
        <end position="70"/>
    </location>
</feature>
<protein>
    <recommendedName>
        <fullName evidence="4">Integral membrane protein</fullName>
    </recommendedName>
</protein>
<evidence type="ECO:0000313" key="3">
    <source>
        <dbReference type="Proteomes" id="UP001218170"/>
    </source>
</evidence>
<keyword evidence="1" id="KW-0472">Membrane</keyword>
<comment type="caution">
    <text evidence="2">The sequence shown here is derived from an EMBL/GenBank/DDBJ whole genome shotgun (WGS) entry which is preliminary data.</text>
</comment>
<evidence type="ECO:0008006" key="4">
    <source>
        <dbReference type="Google" id="ProtNLM"/>
    </source>
</evidence>